<evidence type="ECO:0008006" key="3">
    <source>
        <dbReference type="Google" id="ProtNLM"/>
    </source>
</evidence>
<evidence type="ECO:0000313" key="1">
    <source>
        <dbReference type="EMBL" id="TKD03532.1"/>
    </source>
</evidence>
<evidence type="ECO:0000313" key="2">
    <source>
        <dbReference type="Proteomes" id="UP000309215"/>
    </source>
</evidence>
<sequence length="405" mass="44224">MWRDEDEALLARLTDEIAFERLFRAQAGPDVRPPARGAGLCAVLRRLPGGSDAVEAARADNPHALHEHLEPARQIDPPPELLHHLALHHASLADLPATSPDAFVRSITAWLALGREETYLRDLGEAVTGSALARQDLDRALADAPLWCIDDLGERARTGARDLTSSAQRALVALRRVQEAARIARAPEALAERAARRASSLVAVAVEEALAPVLAVFAEVTTKGEPSAAEGAAMLGRFVAVWRWSGEDESVEHAAIEQATPLAWAHYRASRWDALREIISPLTPLVDSLARRIEDDPSKLAYAARAAQMLVFRSDVVRTERETLELLDRAIAICPTHRNARLMKANTLCEQALRLLPGARAPTRHDHDKAVALIDRAEQLYPGATRLPEAKKRLGEAKKLLGISS</sequence>
<dbReference type="OrthoDB" id="5526515at2"/>
<keyword evidence="2" id="KW-1185">Reference proteome</keyword>
<organism evidence="1 2">
    <name type="scientific">Polyangium fumosum</name>
    <dbReference type="NCBI Taxonomy" id="889272"/>
    <lineage>
        <taxon>Bacteria</taxon>
        <taxon>Pseudomonadati</taxon>
        <taxon>Myxococcota</taxon>
        <taxon>Polyangia</taxon>
        <taxon>Polyangiales</taxon>
        <taxon>Polyangiaceae</taxon>
        <taxon>Polyangium</taxon>
    </lineage>
</organism>
<name>A0A4U1J9H7_9BACT</name>
<dbReference type="RefSeq" id="WP_136931652.1">
    <property type="nucleotide sequence ID" value="NZ_SSMQ01000028.1"/>
</dbReference>
<dbReference type="AlphaFoldDB" id="A0A4U1J9H7"/>
<protein>
    <recommendedName>
        <fullName evidence="3">Tetratricopeptide repeat protein</fullName>
    </recommendedName>
</protein>
<dbReference type="Proteomes" id="UP000309215">
    <property type="component" value="Unassembled WGS sequence"/>
</dbReference>
<accession>A0A4U1J9H7</accession>
<reference evidence="1 2" key="1">
    <citation type="submission" date="2019-04" db="EMBL/GenBank/DDBJ databases">
        <authorList>
            <person name="Li Y."/>
            <person name="Wang J."/>
        </authorList>
    </citation>
    <scope>NUCLEOTIDE SEQUENCE [LARGE SCALE GENOMIC DNA]</scope>
    <source>
        <strain evidence="1 2">DSM 14668</strain>
    </source>
</reference>
<dbReference type="EMBL" id="SSMQ01000028">
    <property type="protein sequence ID" value="TKD03532.1"/>
    <property type="molecule type" value="Genomic_DNA"/>
</dbReference>
<comment type="caution">
    <text evidence="1">The sequence shown here is derived from an EMBL/GenBank/DDBJ whole genome shotgun (WGS) entry which is preliminary data.</text>
</comment>
<gene>
    <name evidence="1" type="ORF">E8A74_25360</name>
</gene>
<proteinExistence type="predicted"/>